<protein>
    <submittedName>
        <fullName evidence="1">Uncharacterized protein</fullName>
    </submittedName>
</protein>
<keyword evidence="2" id="KW-1185">Reference proteome</keyword>
<evidence type="ECO:0000313" key="1">
    <source>
        <dbReference type="EMBL" id="CAH1225105.1"/>
    </source>
</evidence>
<organism evidence="1 2">
    <name type="scientific">Diabrotica balteata</name>
    <name type="common">Banded cucumber beetle</name>
    <dbReference type="NCBI Taxonomy" id="107213"/>
    <lineage>
        <taxon>Eukaryota</taxon>
        <taxon>Metazoa</taxon>
        <taxon>Ecdysozoa</taxon>
        <taxon>Arthropoda</taxon>
        <taxon>Hexapoda</taxon>
        <taxon>Insecta</taxon>
        <taxon>Pterygota</taxon>
        <taxon>Neoptera</taxon>
        <taxon>Endopterygota</taxon>
        <taxon>Coleoptera</taxon>
        <taxon>Polyphaga</taxon>
        <taxon>Cucujiformia</taxon>
        <taxon>Chrysomeloidea</taxon>
        <taxon>Chrysomelidae</taxon>
        <taxon>Galerucinae</taxon>
        <taxon>Diabroticina</taxon>
        <taxon>Diabroticites</taxon>
        <taxon>Diabrotica</taxon>
    </lineage>
</organism>
<dbReference type="Proteomes" id="UP001153709">
    <property type="component" value="Unassembled WGS sequence"/>
</dbReference>
<gene>
    <name evidence="1" type="ORF">DIABBA_LOCUS95</name>
</gene>
<sequence length="109" mass="12058">MEGKKYNEVLSEMREKIDIEKIGVQVDKLKRTNGGDLLVKLNGSEAAAKFRAELDSKRNGMDTAIRRKNTFFIITSLDPGVGEESLKKAINSYTGVAEGEIAVKALRNQ</sequence>
<dbReference type="EMBL" id="CAKJVB030000015">
    <property type="protein sequence ID" value="CAH1225105.1"/>
    <property type="molecule type" value="Genomic_DNA"/>
</dbReference>
<evidence type="ECO:0000313" key="2">
    <source>
        <dbReference type="Proteomes" id="UP001153709"/>
    </source>
</evidence>
<reference evidence="1" key="1">
    <citation type="submission" date="2022-01" db="EMBL/GenBank/DDBJ databases">
        <authorList>
            <person name="King R."/>
        </authorList>
    </citation>
    <scope>NUCLEOTIDE SEQUENCE</scope>
</reference>
<proteinExistence type="predicted"/>
<name>A0A9P0DSR2_DIABA</name>
<dbReference type="OrthoDB" id="6748443at2759"/>
<dbReference type="AlphaFoldDB" id="A0A9P0DSR2"/>
<comment type="caution">
    <text evidence="1">The sequence shown here is derived from an EMBL/GenBank/DDBJ whole genome shotgun (WGS) entry which is preliminary data.</text>
</comment>
<accession>A0A9P0DSR2</accession>